<dbReference type="EMBL" id="BARU01038627">
    <property type="protein sequence ID" value="GAH86672.1"/>
    <property type="molecule type" value="Genomic_DNA"/>
</dbReference>
<name>X1IY71_9ZZZZ</name>
<dbReference type="Gene3D" id="3.20.20.80">
    <property type="entry name" value="Glycosidases"/>
    <property type="match status" value="1"/>
</dbReference>
<proteinExistence type="predicted"/>
<reference evidence="1" key="1">
    <citation type="journal article" date="2014" name="Front. Microbiol.">
        <title>High frequency of phylogenetically diverse reductive dehalogenase-homologous genes in deep subseafloor sedimentary metagenomes.</title>
        <authorList>
            <person name="Kawai M."/>
            <person name="Futagami T."/>
            <person name="Toyoda A."/>
            <person name="Takaki Y."/>
            <person name="Nishi S."/>
            <person name="Hori S."/>
            <person name="Arai W."/>
            <person name="Tsubouchi T."/>
            <person name="Morono Y."/>
            <person name="Uchiyama I."/>
            <person name="Ito T."/>
            <person name="Fujiyama A."/>
            <person name="Inagaki F."/>
            <person name="Takami H."/>
        </authorList>
    </citation>
    <scope>NUCLEOTIDE SEQUENCE</scope>
    <source>
        <strain evidence="1">Expedition CK06-06</strain>
    </source>
</reference>
<gene>
    <name evidence="1" type="ORF">S03H2_60000</name>
</gene>
<feature type="non-terminal residue" evidence="1">
    <location>
        <position position="190"/>
    </location>
</feature>
<dbReference type="AlphaFoldDB" id="X1IY71"/>
<accession>X1IY71</accession>
<evidence type="ECO:0000313" key="1">
    <source>
        <dbReference type="EMBL" id="GAH86672.1"/>
    </source>
</evidence>
<protein>
    <submittedName>
        <fullName evidence="1">Uncharacterized protein</fullName>
    </submittedName>
</protein>
<sequence length="190" mass="21475">MRKVFCAFILVGLSLGTIGNLCDLAQAESRGQGASEQNYIKVRVKRKPADKDWTLRDTRTIELLEGFQPGAKKIRWSRYGGRLGRKAEAKGYFYPKKVAERWWLVDPDGNLFINVGVCSVRMGRSEISRRPGKERFGTPEKWAEFSTELLAEYGFNGTGGWSDSDLLRAVPHRLAYTLSWSFMGAFGSPR</sequence>
<organism evidence="1">
    <name type="scientific">marine sediment metagenome</name>
    <dbReference type="NCBI Taxonomy" id="412755"/>
    <lineage>
        <taxon>unclassified sequences</taxon>
        <taxon>metagenomes</taxon>
        <taxon>ecological metagenomes</taxon>
    </lineage>
</organism>
<comment type="caution">
    <text evidence="1">The sequence shown here is derived from an EMBL/GenBank/DDBJ whole genome shotgun (WGS) entry which is preliminary data.</text>
</comment>